<evidence type="ECO:0000313" key="2">
    <source>
        <dbReference type="EMBL" id="KAB2816980.1"/>
    </source>
</evidence>
<dbReference type="Proteomes" id="UP000484164">
    <property type="component" value="Unassembled WGS sequence"/>
</dbReference>
<name>A0A6L3ZIH4_9FLAO</name>
<comment type="caution">
    <text evidence="2">The sequence shown here is derived from an EMBL/GenBank/DDBJ whole genome shotgun (WGS) entry which is preliminary data.</text>
</comment>
<keyword evidence="3" id="KW-1185">Reference proteome</keyword>
<organism evidence="2 3">
    <name type="scientific">Phaeocystidibacter marisrubri</name>
    <dbReference type="NCBI Taxonomy" id="1577780"/>
    <lineage>
        <taxon>Bacteria</taxon>
        <taxon>Pseudomonadati</taxon>
        <taxon>Bacteroidota</taxon>
        <taxon>Flavobacteriia</taxon>
        <taxon>Flavobacteriales</taxon>
        <taxon>Phaeocystidibacteraceae</taxon>
        <taxon>Phaeocystidibacter</taxon>
    </lineage>
</organism>
<proteinExistence type="predicted"/>
<reference evidence="2 3" key="1">
    <citation type="submission" date="2019-10" db="EMBL/GenBank/DDBJ databases">
        <title>Genome sequence of Phaeocystidibacter marisrubri JCM30614 (type strain).</title>
        <authorList>
            <person name="Bowman J.P."/>
        </authorList>
    </citation>
    <scope>NUCLEOTIDE SEQUENCE [LARGE SCALE GENOMIC DNA]</scope>
    <source>
        <strain evidence="2 3">JCM 30614</strain>
    </source>
</reference>
<keyword evidence="1" id="KW-1133">Transmembrane helix</keyword>
<dbReference type="AlphaFoldDB" id="A0A6L3ZIH4"/>
<keyword evidence="1" id="KW-0812">Transmembrane</keyword>
<dbReference type="EMBL" id="WBVQ01000001">
    <property type="protein sequence ID" value="KAB2816980.1"/>
    <property type="molecule type" value="Genomic_DNA"/>
</dbReference>
<evidence type="ECO:0000313" key="3">
    <source>
        <dbReference type="Proteomes" id="UP000484164"/>
    </source>
</evidence>
<protein>
    <submittedName>
        <fullName evidence="2">FeoB-associated Cys-rich membrane protein</fullName>
    </submittedName>
</protein>
<dbReference type="RefSeq" id="WP_151691552.1">
    <property type="nucleotide sequence ID" value="NZ_BMGX01000002.1"/>
</dbReference>
<keyword evidence="1" id="KW-0472">Membrane</keyword>
<gene>
    <name evidence="2" type="ORF">F8C82_00860</name>
</gene>
<sequence length="48" mass="5006">MGVQEIIVVLIVGWAVWTLVKMAIPKKNSKGCSTGSCGCEVDALKGGK</sequence>
<feature type="transmembrane region" description="Helical" evidence="1">
    <location>
        <begin position="6"/>
        <end position="24"/>
    </location>
</feature>
<accession>A0A6L3ZIH4</accession>
<evidence type="ECO:0000256" key="1">
    <source>
        <dbReference type="SAM" id="Phobius"/>
    </source>
</evidence>